<comment type="subcellular location">
    <subcellularLocation>
        <location evidence="2">Cell membrane</location>
        <topology evidence="2">Multi-pass membrane protein</topology>
    </subcellularLocation>
    <subcellularLocation>
        <location evidence="1">Secreted</location>
        <location evidence="1">Extracellular space</location>
    </subcellularLocation>
</comment>
<dbReference type="OrthoDB" id="6612291at2759"/>
<dbReference type="SUPFAM" id="SSF103473">
    <property type="entry name" value="MFS general substrate transporter"/>
    <property type="match status" value="1"/>
</dbReference>
<feature type="transmembrane region" description="Helical" evidence="16">
    <location>
        <begin position="307"/>
        <end position="325"/>
    </location>
</feature>
<evidence type="ECO:0000256" key="6">
    <source>
        <dbReference type="ARBA" id="ARBA00022656"/>
    </source>
</evidence>
<evidence type="ECO:0000256" key="14">
    <source>
        <dbReference type="SAM" id="Coils"/>
    </source>
</evidence>
<evidence type="ECO:0000256" key="5">
    <source>
        <dbReference type="ARBA" id="ARBA00022597"/>
    </source>
</evidence>
<dbReference type="InterPro" id="IPR001254">
    <property type="entry name" value="Trypsin_dom"/>
</dbReference>
<evidence type="ECO:0000256" key="15">
    <source>
        <dbReference type="SAM" id="MobiDB-lite"/>
    </source>
</evidence>
<dbReference type="GO" id="GO:0006508">
    <property type="term" value="P:proteolysis"/>
    <property type="evidence" value="ECO:0007669"/>
    <property type="project" value="InterPro"/>
</dbReference>
<dbReference type="InterPro" id="IPR001314">
    <property type="entry name" value="Peptidase_S1A"/>
</dbReference>
<dbReference type="Proteomes" id="UP000789524">
    <property type="component" value="Unassembled WGS sequence"/>
</dbReference>
<feature type="region of interest" description="Disordered" evidence="15">
    <location>
        <begin position="793"/>
        <end position="816"/>
    </location>
</feature>
<sequence length="816" mass="91512">MLRALKWLHRLQDGGIANQFFMAFMVTVPVLNFGMLMGWQSPMTPILQSKDGPAPEPISDETISWMASITFFPPIFCGLLVGDLADRWGRKITTLLTSLLLTISWSITLFSLTPLALILSRGLAGIACAGCYVITPLYLKEVASDKIRGALGSLFILSQNFGYLVVYVAGDIFSFNAVLWLCTAIPLIHMLFFLGVPETPVYLIKQGKVKEARATLAWLRNTSIDDKNLEEEIQQMEREEEYAKSVQKATWRSLVKDKTTFKAFRLSINVMLSQETCGYLVVLMYAGSIFEQASESIHLKLSPNKQTIVVGAIQLLGSILASCIVEKTGRKWLLAVTSFVTGLSMLGLGAWFFVTSYSIWLPGWFPVAAMCCCIFADAAGYQPVPYVITSELFSFQHRGMVTSFVSSVDALSDFLQTKAYDPLLKLLGIHWVFIMFSMVCFAGTTYTVLYVPETKDRTLEEIYAILDRKKDKRKDEEAGKVKFKLNLDPDGEAPLIDGRRKHRDNKKSLRVRNDFLFSLNKDALRIRGGNTTDTTNYPYIAAIIINGRLWCAGTIVDVNWILTAAHCLNYVLHVSPMKTLGQYVKVRVGSAQAHEGGMLVDVAGAIRHPKFEEEPVPHADVALLKLAENLEFSTHINLIKINEGMKEPYAQSFVSVTGWGATRGTDTAFREHTPDLMTARLKVRTVSYCRDAYQLVSGFQFTADFFCASLRNGTRDACLFDAGAPATQHNKLMGVMSFGPERCGHEYQPAVFIKAFYFRDFVKHTISSYKTTAELIEAMKDIDKVVRPPIHVRQEHVEHVTEEEEQEVTDPDYKHD</sequence>
<keyword evidence="8 16" id="KW-1133">Transmembrane helix</keyword>
<keyword evidence="4" id="KW-1003">Cell membrane</keyword>
<feature type="transmembrane region" description="Helical" evidence="16">
    <location>
        <begin position="62"/>
        <end position="81"/>
    </location>
</feature>
<comment type="caution">
    <text evidence="19">The sequence shown here is derived from an EMBL/GenBank/DDBJ whole genome shotgun (WGS) entry which is preliminary data.</text>
</comment>
<proteinExistence type="predicted"/>
<dbReference type="InterPro" id="IPR020846">
    <property type="entry name" value="MFS_dom"/>
</dbReference>
<dbReference type="Pfam" id="PF00083">
    <property type="entry name" value="Sugar_tr"/>
    <property type="match status" value="1"/>
</dbReference>
<dbReference type="PROSITE" id="PS50240">
    <property type="entry name" value="TRYPSIN_DOM"/>
    <property type="match status" value="1"/>
</dbReference>
<dbReference type="InterPro" id="IPR043504">
    <property type="entry name" value="Peptidase_S1_PA_chymotrypsin"/>
</dbReference>
<evidence type="ECO:0000256" key="4">
    <source>
        <dbReference type="ARBA" id="ARBA00022475"/>
    </source>
</evidence>
<dbReference type="PANTHER" id="PTHR48021:SF1">
    <property type="entry name" value="GH07001P-RELATED"/>
    <property type="match status" value="1"/>
</dbReference>
<feature type="domain" description="Peptidase S1" evidence="17">
    <location>
        <begin position="526"/>
        <end position="767"/>
    </location>
</feature>
<dbReference type="InterPro" id="IPR005829">
    <property type="entry name" value="Sugar_transporter_CS"/>
</dbReference>
<evidence type="ECO:0000256" key="10">
    <source>
        <dbReference type="ARBA" id="ARBA00023157"/>
    </source>
</evidence>
<evidence type="ECO:0000256" key="7">
    <source>
        <dbReference type="ARBA" id="ARBA00022692"/>
    </source>
</evidence>
<feature type="domain" description="Major facilitator superfamily (MFS) profile" evidence="18">
    <location>
        <begin position="18"/>
        <end position="455"/>
    </location>
</feature>
<dbReference type="Pfam" id="PF00089">
    <property type="entry name" value="Trypsin"/>
    <property type="match status" value="1"/>
</dbReference>
<evidence type="ECO:0000256" key="9">
    <source>
        <dbReference type="ARBA" id="ARBA00023136"/>
    </source>
</evidence>
<evidence type="ECO:0000256" key="3">
    <source>
        <dbReference type="ARBA" id="ARBA00022448"/>
    </source>
</evidence>
<dbReference type="CDD" id="cd00190">
    <property type="entry name" value="Tryp_SPc"/>
    <property type="match status" value="1"/>
</dbReference>
<dbReference type="GO" id="GO:0004252">
    <property type="term" value="F:serine-type endopeptidase activity"/>
    <property type="evidence" value="ECO:0007669"/>
    <property type="project" value="InterPro"/>
</dbReference>
<dbReference type="FunFam" id="2.40.10.10:FF:000068">
    <property type="entry name" value="transmembrane protease serine 2"/>
    <property type="match status" value="1"/>
</dbReference>
<dbReference type="InterPro" id="IPR018114">
    <property type="entry name" value="TRYPSIN_HIS"/>
</dbReference>
<dbReference type="Gene3D" id="2.40.10.10">
    <property type="entry name" value="Trypsin-like serine proteases"/>
    <property type="match status" value="1"/>
</dbReference>
<evidence type="ECO:0000256" key="1">
    <source>
        <dbReference type="ARBA" id="ARBA00004239"/>
    </source>
</evidence>
<dbReference type="SMART" id="SM00020">
    <property type="entry name" value="Tryp_SPc"/>
    <property type="match status" value="1"/>
</dbReference>
<evidence type="ECO:0000313" key="19">
    <source>
        <dbReference type="EMBL" id="CAG9570703.1"/>
    </source>
</evidence>
<dbReference type="PROSITE" id="PS00134">
    <property type="entry name" value="TRYPSIN_HIS"/>
    <property type="match status" value="1"/>
</dbReference>
<keyword evidence="5" id="KW-0762">Sugar transport</keyword>
<dbReference type="SUPFAM" id="SSF50494">
    <property type="entry name" value="Trypsin-like serine proteases"/>
    <property type="match status" value="1"/>
</dbReference>
<dbReference type="GO" id="GO:0022857">
    <property type="term" value="F:transmembrane transporter activity"/>
    <property type="evidence" value="ECO:0007669"/>
    <property type="project" value="InterPro"/>
</dbReference>
<dbReference type="InterPro" id="IPR050549">
    <property type="entry name" value="MFS_Trehalose_Transporter"/>
</dbReference>
<accession>A0A8J2QSY1</accession>
<dbReference type="PROSITE" id="PS00216">
    <property type="entry name" value="SUGAR_TRANSPORT_1"/>
    <property type="match status" value="1"/>
</dbReference>
<dbReference type="PANTHER" id="PTHR48021">
    <property type="match status" value="1"/>
</dbReference>
<dbReference type="PROSITE" id="PS50850">
    <property type="entry name" value="MFS"/>
    <property type="match status" value="1"/>
</dbReference>
<dbReference type="FunFam" id="1.20.1250.20:FF:000218">
    <property type="entry name" value="facilitated trehalose transporter Tret1"/>
    <property type="match status" value="1"/>
</dbReference>
<dbReference type="InterPro" id="IPR009003">
    <property type="entry name" value="Peptidase_S1_PA"/>
</dbReference>
<evidence type="ECO:0000256" key="8">
    <source>
        <dbReference type="ARBA" id="ARBA00022989"/>
    </source>
</evidence>
<feature type="transmembrane region" description="Helical" evidence="16">
    <location>
        <begin position="175"/>
        <end position="196"/>
    </location>
</feature>
<evidence type="ECO:0000259" key="18">
    <source>
        <dbReference type="PROSITE" id="PS50850"/>
    </source>
</evidence>
<dbReference type="Gene3D" id="1.20.1250.20">
    <property type="entry name" value="MFS general substrate transporter like domains"/>
    <property type="match status" value="1"/>
</dbReference>
<keyword evidence="7 16" id="KW-0812">Transmembrane</keyword>
<feature type="transmembrane region" description="Helical" evidence="16">
    <location>
        <begin position="266"/>
        <end position="287"/>
    </location>
</feature>
<dbReference type="PRINTS" id="PR00722">
    <property type="entry name" value="CHYMOTRYPSIN"/>
</dbReference>
<keyword evidence="11" id="KW-1199">Hemostasis impairing toxin</keyword>
<dbReference type="InterPro" id="IPR036259">
    <property type="entry name" value="MFS_trans_sf"/>
</dbReference>
<evidence type="ECO:0000256" key="13">
    <source>
        <dbReference type="ARBA" id="ARBA00084094"/>
    </source>
</evidence>
<evidence type="ECO:0000259" key="17">
    <source>
        <dbReference type="PROSITE" id="PS50240"/>
    </source>
</evidence>
<name>A0A8J2QSY1_9NEOP</name>
<dbReference type="GO" id="GO:0005886">
    <property type="term" value="C:plasma membrane"/>
    <property type="evidence" value="ECO:0007669"/>
    <property type="project" value="UniProtKB-SubCell"/>
</dbReference>
<feature type="transmembrane region" description="Helical" evidence="16">
    <location>
        <begin position="151"/>
        <end position="169"/>
    </location>
</feature>
<evidence type="ECO:0000256" key="2">
    <source>
        <dbReference type="ARBA" id="ARBA00004651"/>
    </source>
</evidence>
<dbReference type="InterPro" id="IPR005828">
    <property type="entry name" value="MFS_sugar_transport-like"/>
</dbReference>
<protein>
    <submittedName>
        <fullName evidence="19">(African queen) hypothetical protein</fullName>
    </submittedName>
</protein>
<keyword evidence="13" id="KW-1205">Fibrinolytic toxin</keyword>
<feature type="transmembrane region" description="Helical" evidence="16">
    <location>
        <begin position="332"/>
        <end position="354"/>
    </location>
</feature>
<evidence type="ECO:0000256" key="11">
    <source>
        <dbReference type="ARBA" id="ARBA00023240"/>
    </source>
</evidence>
<feature type="transmembrane region" description="Helical" evidence="16">
    <location>
        <begin position="429"/>
        <end position="451"/>
    </location>
</feature>
<keyword evidence="20" id="KW-1185">Reference proteome</keyword>
<dbReference type="GO" id="GO:0090729">
    <property type="term" value="F:toxin activity"/>
    <property type="evidence" value="ECO:0007669"/>
    <property type="project" value="UniProtKB-KW"/>
</dbReference>
<feature type="transmembrane region" description="Helical" evidence="16">
    <location>
        <begin position="93"/>
        <end position="112"/>
    </location>
</feature>
<organism evidence="19 20">
    <name type="scientific">Danaus chrysippus</name>
    <name type="common">African queen</name>
    <dbReference type="NCBI Taxonomy" id="151541"/>
    <lineage>
        <taxon>Eukaryota</taxon>
        <taxon>Metazoa</taxon>
        <taxon>Ecdysozoa</taxon>
        <taxon>Arthropoda</taxon>
        <taxon>Hexapoda</taxon>
        <taxon>Insecta</taxon>
        <taxon>Pterygota</taxon>
        <taxon>Neoptera</taxon>
        <taxon>Endopterygota</taxon>
        <taxon>Lepidoptera</taxon>
        <taxon>Glossata</taxon>
        <taxon>Ditrysia</taxon>
        <taxon>Papilionoidea</taxon>
        <taxon>Nymphalidae</taxon>
        <taxon>Danainae</taxon>
        <taxon>Danaini</taxon>
        <taxon>Danaina</taxon>
        <taxon>Danaus</taxon>
        <taxon>Anosia</taxon>
    </lineage>
</organism>
<evidence type="ECO:0000256" key="16">
    <source>
        <dbReference type="SAM" id="Phobius"/>
    </source>
</evidence>
<keyword evidence="6" id="KW-0800">Toxin</keyword>
<keyword evidence="14" id="KW-0175">Coiled coil</keyword>
<evidence type="ECO:0000256" key="12">
    <source>
        <dbReference type="ARBA" id="ARBA00055534"/>
    </source>
</evidence>
<dbReference type="EMBL" id="CAKASE010000066">
    <property type="protein sequence ID" value="CAG9570703.1"/>
    <property type="molecule type" value="Genomic_DNA"/>
</dbReference>
<keyword evidence="3" id="KW-0813">Transport</keyword>
<keyword evidence="10" id="KW-1015">Disulfide bond</keyword>
<comment type="function">
    <text evidence="12">Fibrinolytic activity; shows preferential cleavage of Arg-Gly bonds in all three fibrinogen chains. Contact with the caterpillars causes severe bleeding, due the anticoagulant effect of the protein.</text>
</comment>
<feature type="transmembrane region" description="Helical" evidence="16">
    <location>
        <begin position="20"/>
        <end position="42"/>
    </location>
</feature>
<feature type="compositionally biased region" description="Acidic residues" evidence="15">
    <location>
        <begin position="801"/>
        <end position="810"/>
    </location>
</feature>
<gene>
    <name evidence="19" type="ORF">DCHRY22_LOCUS9389</name>
</gene>
<dbReference type="GO" id="GO:0005576">
    <property type="term" value="C:extracellular region"/>
    <property type="evidence" value="ECO:0007669"/>
    <property type="project" value="UniProtKB-SubCell"/>
</dbReference>
<reference evidence="19" key="1">
    <citation type="submission" date="2021-09" db="EMBL/GenBank/DDBJ databases">
        <authorList>
            <person name="Martin H S."/>
        </authorList>
    </citation>
    <scope>NUCLEOTIDE SEQUENCE</scope>
</reference>
<evidence type="ECO:0000313" key="20">
    <source>
        <dbReference type="Proteomes" id="UP000789524"/>
    </source>
</evidence>
<feature type="transmembrane region" description="Helical" evidence="16">
    <location>
        <begin position="118"/>
        <end position="139"/>
    </location>
</feature>
<dbReference type="AlphaFoldDB" id="A0A8J2QSY1"/>
<feature type="coiled-coil region" evidence="14">
    <location>
        <begin position="219"/>
        <end position="249"/>
    </location>
</feature>
<keyword evidence="9 16" id="KW-0472">Membrane</keyword>